<dbReference type="PANTHER" id="PTHR24249">
    <property type="entry name" value="HISTAMINE RECEPTOR-RELATED G-PROTEIN COUPLED RECEPTOR"/>
    <property type="match status" value="1"/>
</dbReference>
<organism evidence="12 13">
    <name type="scientific">Porites lobata</name>
    <dbReference type="NCBI Taxonomy" id="104759"/>
    <lineage>
        <taxon>Eukaryota</taxon>
        <taxon>Metazoa</taxon>
        <taxon>Cnidaria</taxon>
        <taxon>Anthozoa</taxon>
        <taxon>Hexacorallia</taxon>
        <taxon>Scleractinia</taxon>
        <taxon>Fungiina</taxon>
        <taxon>Poritidae</taxon>
        <taxon>Porites</taxon>
    </lineage>
</organism>
<feature type="transmembrane region" description="Helical" evidence="10">
    <location>
        <begin position="197"/>
        <end position="221"/>
    </location>
</feature>
<feature type="transmembrane region" description="Helical" evidence="10">
    <location>
        <begin position="311"/>
        <end position="335"/>
    </location>
</feature>
<dbReference type="SUPFAM" id="SSF81321">
    <property type="entry name" value="Family A G protein-coupled receptor-like"/>
    <property type="match status" value="1"/>
</dbReference>
<dbReference type="Gene3D" id="1.20.1070.10">
    <property type="entry name" value="Rhodopsin 7-helix transmembrane proteins"/>
    <property type="match status" value="1"/>
</dbReference>
<feature type="transmembrane region" description="Helical" evidence="10">
    <location>
        <begin position="156"/>
        <end position="176"/>
    </location>
</feature>
<dbReference type="PROSITE" id="PS50262">
    <property type="entry name" value="G_PROTEIN_RECEP_F1_2"/>
    <property type="match status" value="1"/>
</dbReference>
<dbReference type="Pfam" id="PF00001">
    <property type="entry name" value="7tm_1"/>
    <property type="match status" value="2"/>
</dbReference>
<feature type="transmembrane region" description="Helical" evidence="10">
    <location>
        <begin position="279"/>
        <end position="299"/>
    </location>
</feature>
<evidence type="ECO:0000259" key="11">
    <source>
        <dbReference type="PROSITE" id="PS50262"/>
    </source>
</evidence>
<dbReference type="Proteomes" id="UP001159405">
    <property type="component" value="Unassembled WGS sequence"/>
</dbReference>
<keyword evidence="7 9" id="KW-0675">Receptor</keyword>
<feature type="transmembrane region" description="Helical" evidence="10">
    <location>
        <begin position="70"/>
        <end position="102"/>
    </location>
</feature>
<comment type="subcellular location">
    <subcellularLocation>
        <location evidence="1">Cell membrane</location>
        <topology evidence="1">Multi-pass membrane protein</topology>
    </subcellularLocation>
</comment>
<feature type="transmembrane region" description="Helical" evidence="10">
    <location>
        <begin position="114"/>
        <end position="136"/>
    </location>
</feature>
<keyword evidence="4 10" id="KW-1133">Transmembrane helix</keyword>
<evidence type="ECO:0000256" key="1">
    <source>
        <dbReference type="ARBA" id="ARBA00004651"/>
    </source>
</evidence>
<reference evidence="12 13" key="1">
    <citation type="submission" date="2022-05" db="EMBL/GenBank/DDBJ databases">
        <authorList>
            <consortium name="Genoscope - CEA"/>
            <person name="William W."/>
        </authorList>
    </citation>
    <scope>NUCLEOTIDE SEQUENCE [LARGE SCALE GENOMIC DNA]</scope>
</reference>
<keyword evidence="5 9" id="KW-0297">G-protein coupled receptor</keyword>
<evidence type="ECO:0000313" key="13">
    <source>
        <dbReference type="Proteomes" id="UP001159405"/>
    </source>
</evidence>
<feature type="domain" description="G-protein coupled receptors family 1 profile" evidence="11">
    <location>
        <begin position="93"/>
        <end position="333"/>
    </location>
</feature>
<evidence type="ECO:0000256" key="9">
    <source>
        <dbReference type="RuleBase" id="RU000688"/>
    </source>
</evidence>
<dbReference type="CDD" id="cd00637">
    <property type="entry name" value="7tm_classA_rhodopsin-like"/>
    <property type="match status" value="1"/>
</dbReference>
<gene>
    <name evidence="12" type="ORF">PLOB_00001100</name>
</gene>
<dbReference type="PRINTS" id="PR00237">
    <property type="entry name" value="GPCRRHODOPSN"/>
</dbReference>
<evidence type="ECO:0000256" key="3">
    <source>
        <dbReference type="ARBA" id="ARBA00022692"/>
    </source>
</evidence>
<evidence type="ECO:0000256" key="10">
    <source>
        <dbReference type="SAM" id="Phobius"/>
    </source>
</evidence>
<dbReference type="InterPro" id="IPR050569">
    <property type="entry name" value="TAAR"/>
</dbReference>
<comment type="caution">
    <text evidence="12">The sequence shown here is derived from an EMBL/GenBank/DDBJ whole genome shotgun (WGS) entry which is preliminary data.</text>
</comment>
<dbReference type="InterPro" id="IPR000276">
    <property type="entry name" value="GPCR_Rhodpsn"/>
</dbReference>
<evidence type="ECO:0000256" key="6">
    <source>
        <dbReference type="ARBA" id="ARBA00023136"/>
    </source>
</evidence>
<name>A0ABN8N6J0_9CNID</name>
<proteinExistence type="inferred from homology"/>
<dbReference type="PROSITE" id="PS00237">
    <property type="entry name" value="G_PROTEIN_RECEP_F1_1"/>
    <property type="match status" value="1"/>
</dbReference>
<evidence type="ECO:0000256" key="8">
    <source>
        <dbReference type="ARBA" id="ARBA00023224"/>
    </source>
</evidence>
<evidence type="ECO:0000256" key="4">
    <source>
        <dbReference type="ARBA" id="ARBA00022989"/>
    </source>
</evidence>
<keyword evidence="6 10" id="KW-0472">Membrane</keyword>
<sequence length="353" mass="39253">MASAFILTVSDCIKYMIVSSLNTEAFSLRIHVLKMKSGFLSSNGTEQSDKFVCEHTVSMGLKMVPFAPSVMFRVVSILLCIINGLLCPITVTGNLLVFAAVLRKTDLRTVANTSILCLAFTDLLVGLFVQPCYLVYQASKLAAGPHDFPCVQLLIYSFLGVICICMSFLTLILISLERYMAVFHPYRYIEKVNTKRVIALAVTSWCVSITVLLVVRFLFGINSNQETGVISLIIVTNFVVTSFVYFRIFRLVKRCNAQVNVQMSQMQSNSNEAKASKTVAFIAGTLFLCFAPTLCATIVDQAGVARKDLLYHVIYPIAETVVLLNSCINPGIYVWRCQGIRQSLFELTQTCKR</sequence>
<accession>A0ABN8N6J0</accession>
<dbReference type="InterPro" id="IPR017452">
    <property type="entry name" value="GPCR_Rhodpsn_7TM"/>
</dbReference>
<feature type="transmembrane region" description="Helical" evidence="10">
    <location>
        <begin position="227"/>
        <end position="246"/>
    </location>
</feature>
<protein>
    <recommendedName>
        <fullName evidence="11">G-protein coupled receptors family 1 profile domain-containing protein</fullName>
    </recommendedName>
</protein>
<keyword evidence="3 9" id="KW-0812">Transmembrane</keyword>
<evidence type="ECO:0000256" key="5">
    <source>
        <dbReference type="ARBA" id="ARBA00023040"/>
    </source>
</evidence>
<dbReference type="EMBL" id="CALNXK010000010">
    <property type="protein sequence ID" value="CAH3042747.1"/>
    <property type="molecule type" value="Genomic_DNA"/>
</dbReference>
<evidence type="ECO:0000256" key="7">
    <source>
        <dbReference type="ARBA" id="ARBA00023170"/>
    </source>
</evidence>
<keyword evidence="2" id="KW-1003">Cell membrane</keyword>
<evidence type="ECO:0000313" key="12">
    <source>
        <dbReference type="EMBL" id="CAH3042747.1"/>
    </source>
</evidence>
<comment type="similarity">
    <text evidence="9">Belongs to the G-protein coupled receptor 1 family.</text>
</comment>
<keyword evidence="13" id="KW-1185">Reference proteome</keyword>
<keyword evidence="8 9" id="KW-0807">Transducer</keyword>
<evidence type="ECO:0000256" key="2">
    <source>
        <dbReference type="ARBA" id="ARBA00022475"/>
    </source>
</evidence>